<dbReference type="GO" id="GO:0070180">
    <property type="term" value="F:large ribosomal subunit rRNA binding"/>
    <property type="evidence" value="ECO:0007669"/>
    <property type="project" value="UniProtKB-UniRule"/>
</dbReference>
<dbReference type="InterPro" id="IPR006519">
    <property type="entry name" value="Ribosomal_uL11_bac-typ"/>
</dbReference>
<dbReference type="GO" id="GO:0022625">
    <property type="term" value="C:cytosolic large ribosomal subunit"/>
    <property type="evidence" value="ECO:0007669"/>
    <property type="project" value="TreeGrafter"/>
</dbReference>
<evidence type="ECO:0000313" key="10">
    <source>
        <dbReference type="EMBL" id="XBT18611.1"/>
    </source>
</evidence>
<comment type="subunit">
    <text evidence="5">Part of the ribosomal stalk of the 50S ribosomal subunit. Interacts with L10 and the large rRNA to form the base of the stalk. L10 forms an elongated spine to which L12 dimers bind in a sequential fashion forming a multimeric L10(L12)X complex.</text>
</comment>
<reference evidence="10" key="1">
    <citation type="submission" date="2024-06" db="EMBL/GenBank/DDBJ databases">
        <title>Diversity, functionality, and evolutionary history of bacterial symbionts in false click beetles (Coleoptera, Throscidae).</title>
        <authorList>
            <person name="Wierz J.C."/>
            <person name="Malm H."/>
            <person name="Kaltenpoth M."/>
            <person name="Engl T."/>
        </authorList>
    </citation>
    <scope>NUCLEOTIDE SEQUENCE</scope>
    <source>
        <strain evidence="10">Tcar</strain>
    </source>
</reference>
<evidence type="ECO:0000256" key="7">
    <source>
        <dbReference type="RuleBase" id="RU003979"/>
    </source>
</evidence>
<name>A0AAU7QS99_9FLAO</name>
<keyword evidence="3 5" id="KW-0689">Ribosomal protein</keyword>
<keyword evidence="4 5" id="KW-0687">Ribonucleoprotein</keyword>
<dbReference type="NCBIfam" id="TIGR01632">
    <property type="entry name" value="L11_bact"/>
    <property type="match status" value="1"/>
</dbReference>
<evidence type="ECO:0000256" key="2">
    <source>
        <dbReference type="ARBA" id="ARBA00022481"/>
    </source>
</evidence>
<keyword evidence="5 7" id="KW-0694">RNA-binding</keyword>
<sequence>MDKIIKIIKIQIIGGKANPTPPIGPILGSTGINIINFCKEFNLKTKDRYDEIIPTIIYIYNNKTFKFKLKISPTSKLLLKFLNLKKGSKEPNKNIIGNLHYDDIINIANIKFKDLNCYKIKSAVSMIIGTAKSLGINIIYDQK</sequence>
<dbReference type="PANTHER" id="PTHR11661">
    <property type="entry name" value="60S RIBOSOMAL PROTEIN L12"/>
    <property type="match status" value="1"/>
</dbReference>
<organism evidence="10">
    <name type="scientific">Candidatus Shikimatogenerans sp. Tcar</name>
    <dbReference type="NCBI Taxonomy" id="3158565"/>
    <lineage>
        <taxon>Bacteria</taxon>
        <taxon>Pseudomonadati</taxon>
        <taxon>Bacteroidota</taxon>
        <taxon>Flavobacteriia</taxon>
        <taxon>Flavobacteriales</taxon>
        <taxon>Candidatus Shikimatogenerans</taxon>
    </lineage>
</organism>
<evidence type="ECO:0000256" key="6">
    <source>
        <dbReference type="RuleBase" id="RU003978"/>
    </source>
</evidence>
<keyword evidence="2 5" id="KW-0488">Methylation</keyword>
<evidence type="ECO:0000256" key="4">
    <source>
        <dbReference type="ARBA" id="ARBA00023274"/>
    </source>
</evidence>
<gene>
    <name evidence="5 10" type="primary">rplK</name>
    <name evidence="10" type="ORF">ABNO60_00465</name>
</gene>
<comment type="PTM">
    <text evidence="5 7">One or more lysine residues are methylated.</text>
</comment>
<feature type="domain" description="Large ribosomal subunit protein uL11 N-terminal" evidence="9">
    <location>
        <begin position="8"/>
        <end position="65"/>
    </location>
</feature>
<evidence type="ECO:0000256" key="3">
    <source>
        <dbReference type="ARBA" id="ARBA00022980"/>
    </source>
</evidence>
<dbReference type="EMBL" id="CP157896">
    <property type="protein sequence ID" value="XBT18611.1"/>
    <property type="molecule type" value="Genomic_DNA"/>
</dbReference>
<evidence type="ECO:0000259" key="9">
    <source>
        <dbReference type="Pfam" id="PF03946"/>
    </source>
</evidence>
<dbReference type="InterPro" id="IPR036769">
    <property type="entry name" value="Ribosomal_uL11_C_sf"/>
</dbReference>
<comment type="similarity">
    <text evidence="1 5 6">Belongs to the universal ribosomal protein uL11 family.</text>
</comment>
<dbReference type="HAMAP" id="MF_00736">
    <property type="entry name" value="Ribosomal_uL11"/>
    <property type="match status" value="1"/>
</dbReference>
<dbReference type="SUPFAM" id="SSF46906">
    <property type="entry name" value="Ribosomal protein L11, C-terminal domain"/>
    <property type="match status" value="1"/>
</dbReference>
<evidence type="ECO:0000256" key="1">
    <source>
        <dbReference type="ARBA" id="ARBA00010537"/>
    </source>
</evidence>
<accession>A0AAU7QS99</accession>
<dbReference type="Pfam" id="PF03946">
    <property type="entry name" value="Ribosomal_L11_N"/>
    <property type="match status" value="1"/>
</dbReference>
<dbReference type="GO" id="GO:0006412">
    <property type="term" value="P:translation"/>
    <property type="evidence" value="ECO:0007669"/>
    <property type="project" value="UniProtKB-UniRule"/>
</dbReference>
<dbReference type="InterPro" id="IPR020783">
    <property type="entry name" value="Ribosomal_uL11_C"/>
</dbReference>
<evidence type="ECO:0000256" key="5">
    <source>
        <dbReference type="HAMAP-Rule" id="MF_00736"/>
    </source>
</evidence>
<protein>
    <recommendedName>
        <fullName evidence="5">Large ribosomal subunit protein uL11</fullName>
    </recommendedName>
</protein>
<dbReference type="InterPro" id="IPR020784">
    <property type="entry name" value="Ribosomal_uL11_N"/>
</dbReference>
<dbReference type="PANTHER" id="PTHR11661:SF1">
    <property type="entry name" value="LARGE RIBOSOMAL SUBUNIT PROTEIN UL11M"/>
    <property type="match status" value="1"/>
</dbReference>
<comment type="function">
    <text evidence="5 7">Forms part of the ribosomal stalk which helps the ribosome interact with GTP-bound translation factors.</text>
</comment>
<keyword evidence="5 7" id="KW-0699">rRNA-binding</keyword>
<dbReference type="Gene3D" id="3.30.1550.10">
    <property type="entry name" value="Ribosomal protein L11/L12, N-terminal domain"/>
    <property type="match status" value="1"/>
</dbReference>
<dbReference type="Pfam" id="PF00298">
    <property type="entry name" value="Ribosomal_L11"/>
    <property type="match status" value="1"/>
</dbReference>
<proteinExistence type="inferred from homology"/>
<dbReference type="CDD" id="cd00349">
    <property type="entry name" value="Ribosomal_L11"/>
    <property type="match status" value="1"/>
</dbReference>
<dbReference type="AlphaFoldDB" id="A0AAU7QS99"/>
<dbReference type="SMART" id="SM00649">
    <property type="entry name" value="RL11"/>
    <property type="match status" value="1"/>
</dbReference>
<dbReference type="InterPro" id="IPR000911">
    <property type="entry name" value="Ribosomal_uL11"/>
</dbReference>
<feature type="domain" description="Large ribosomal subunit protein uL11 C-terminal" evidence="8">
    <location>
        <begin position="70"/>
        <end position="138"/>
    </location>
</feature>
<dbReference type="GO" id="GO:0003735">
    <property type="term" value="F:structural constituent of ribosome"/>
    <property type="evidence" value="ECO:0007669"/>
    <property type="project" value="InterPro"/>
</dbReference>
<dbReference type="SUPFAM" id="SSF54747">
    <property type="entry name" value="Ribosomal L11/L12e N-terminal domain"/>
    <property type="match status" value="1"/>
</dbReference>
<dbReference type="InterPro" id="IPR036796">
    <property type="entry name" value="Ribosomal_uL11_N_sf"/>
</dbReference>
<evidence type="ECO:0000259" key="8">
    <source>
        <dbReference type="Pfam" id="PF00298"/>
    </source>
</evidence>
<dbReference type="Gene3D" id="1.10.10.250">
    <property type="entry name" value="Ribosomal protein L11, C-terminal domain"/>
    <property type="match status" value="1"/>
</dbReference>